<dbReference type="AlphaFoldDB" id="A0A521FBI3"/>
<gene>
    <name evidence="2" type="ORF">SAMN06264849_1159</name>
</gene>
<keyword evidence="1" id="KW-1133">Transmembrane helix</keyword>
<evidence type="ECO:0000313" key="2">
    <source>
        <dbReference type="EMBL" id="SMO92900.1"/>
    </source>
</evidence>
<name>A0A521FBI3_9BACL</name>
<evidence type="ECO:0000313" key="3">
    <source>
        <dbReference type="Proteomes" id="UP000315636"/>
    </source>
</evidence>
<organism evidence="2 3">
    <name type="scientific">Melghirimyces algeriensis</name>
    <dbReference type="NCBI Taxonomy" id="910412"/>
    <lineage>
        <taxon>Bacteria</taxon>
        <taxon>Bacillati</taxon>
        <taxon>Bacillota</taxon>
        <taxon>Bacilli</taxon>
        <taxon>Bacillales</taxon>
        <taxon>Thermoactinomycetaceae</taxon>
        <taxon>Melghirimyces</taxon>
    </lineage>
</organism>
<keyword evidence="1" id="KW-0812">Transmembrane</keyword>
<dbReference type="Proteomes" id="UP000315636">
    <property type="component" value="Unassembled WGS sequence"/>
</dbReference>
<reference evidence="2 3" key="1">
    <citation type="submission" date="2017-05" db="EMBL/GenBank/DDBJ databases">
        <authorList>
            <person name="Varghese N."/>
            <person name="Submissions S."/>
        </authorList>
    </citation>
    <scope>NUCLEOTIDE SEQUENCE [LARGE SCALE GENOMIC DNA]</scope>
    <source>
        <strain evidence="2 3">DSM 45474</strain>
    </source>
</reference>
<keyword evidence="3" id="KW-1185">Reference proteome</keyword>
<protein>
    <submittedName>
        <fullName evidence="2">Uncharacterized protein</fullName>
    </submittedName>
</protein>
<sequence>MTTVDTVISGMVAGSIITALFLLPTGFALGVLWTQLTSRRII</sequence>
<evidence type="ECO:0000256" key="1">
    <source>
        <dbReference type="SAM" id="Phobius"/>
    </source>
</evidence>
<feature type="transmembrane region" description="Helical" evidence="1">
    <location>
        <begin position="12"/>
        <end position="33"/>
    </location>
</feature>
<proteinExistence type="predicted"/>
<dbReference type="EMBL" id="FXTI01000015">
    <property type="protein sequence ID" value="SMO92900.1"/>
    <property type="molecule type" value="Genomic_DNA"/>
</dbReference>
<dbReference type="RefSeq" id="WP_281285976.1">
    <property type="nucleotide sequence ID" value="NZ_FXTI01000015.1"/>
</dbReference>
<keyword evidence="1" id="KW-0472">Membrane</keyword>
<accession>A0A521FBI3</accession>